<feature type="chain" id="PRO_5045473419" description="Copper amine oxidase-like N-terminal domain-containing protein" evidence="1">
    <location>
        <begin position="31"/>
        <end position="193"/>
    </location>
</feature>
<evidence type="ECO:0000313" key="2">
    <source>
        <dbReference type="EMBL" id="GGH76966.1"/>
    </source>
</evidence>
<comment type="caution">
    <text evidence="2">The sequence shown here is derived from an EMBL/GenBank/DDBJ whole genome shotgun (WGS) entry which is preliminary data.</text>
</comment>
<dbReference type="Proteomes" id="UP000605427">
    <property type="component" value="Unassembled WGS sequence"/>
</dbReference>
<accession>A0ABQ1ZUW5</accession>
<reference evidence="3" key="1">
    <citation type="journal article" date="2019" name="Int. J. Syst. Evol. Microbiol.">
        <title>The Global Catalogue of Microorganisms (GCM) 10K type strain sequencing project: providing services to taxonomists for standard genome sequencing and annotation.</title>
        <authorList>
            <consortium name="The Broad Institute Genomics Platform"/>
            <consortium name="The Broad Institute Genome Sequencing Center for Infectious Disease"/>
            <person name="Wu L."/>
            <person name="Ma J."/>
        </authorList>
    </citation>
    <scope>NUCLEOTIDE SEQUENCE [LARGE SCALE GENOMIC DNA]</scope>
    <source>
        <strain evidence="3">CCM 8702</strain>
    </source>
</reference>
<name>A0ABQ1ZUW5_9BACL</name>
<keyword evidence="3" id="KW-1185">Reference proteome</keyword>
<keyword evidence="1" id="KW-0732">Signal</keyword>
<protein>
    <recommendedName>
        <fullName evidence="4">Copper amine oxidase-like N-terminal domain-containing protein</fullName>
    </recommendedName>
</protein>
<dbReference type="RefSeq" id="WP_172242989.1">
    <property type="nucleotide sequence ID" value="NZ_BMDD01000002.1"/>
</dbReference>
<gene>
    <name evidence="2" type="ORF">GCM10007362_20010</name>
</gene>
<evidence type="ECO:0000313" key="3">
    <source>
        <dbReference type="Proteomes" id="UP000605427"/>
    </source>
</evidence>
<proteinExistence type="predicted"/>
<evidence type="ECO:0000256" key="1">
    <source>
        <dbReference type="SAM" id="SignalP"/>
    </source>
</evidence>
<organism evidence="2 3">
    <name type="scientific">Saccharibacillus endophyticus</name>
    <dbReference type="NCBI Taxonomy" id="2060666"/>
    <lineage>
        <taxon>Bacteria</taxon>
        <taxon>Bacillati</taxon>
        <taxon>Bacillota</taxon>
        <taxon>Bacilli</taxon>
        <taxon>Bacillales</taxon>
        <taxon>Paenibacillaceae</taxon>
        <taxon>Saccharibacillus</taxon>
    </lineage>
</organism>
<evidence type="ECO:0008006" key="4">
    <source>
        <dbReference type="Google" id="ProtNLM"/>
    </source>
</evidence>
<feature type="signal peptide" evidence="1">
    <location>
        <begin position="1"/>
        <end position="30"/>
    </location>
</feature>
<dbReference type="EMBL" id="BMDD01000002">
    <property type="protein sequence ID" value="GGH76966.1"/>
    <property type="molecule type" value="Genomic_DNA"/>
</dbReference>
<sequence length="193" mass="21479">MNVSRIKKPFLVAIASALLLTVLPHGSAHAEPSLRTRAEIAYFTDIDGIWLHRLGGDFTPEAAQTGTFYDSRYIPVKDLFGGQVEAIRWNSAAKTVSIANEGRTAILNFSGKKIAAKENEIVLPATWSKMEDGKALIDLYTLTYVLDRYGDAFDDAERADWGEKLDFLGIQYAETLPVIRSSDVQIYVTFEDK</sequence>